<keyword evidence="1" id="KW-0479">Metal-binding</keyword>
<evidence type="ECO:0000313" key="3">
    <source>
        <dbReference type="EMBL" id="CAC5392163.1"/>
    </source>
</evidence>
<keyword evidence="1" id="KW-0863">Zinc-finger</keyword>
<proteinExistence type="predicted"/>
<keyword evidence="4" id="KW-1185">Reference proteome</keyword>
<sequence length="283" mass="31860">MGSSPSSSQAQCPVQGVHQAQILIICQRCNKTKVKWRCNECVLQMCDRCGRQDHAVKGHYIIDITTIQVLAVAHDKSIWIGDGNKEGGFRPFASNKALQNVKLEGDKVKIISSFNMKVLDIAVTPTNDILLATREPRLKQIKAGSNKVTDSIYCTELPNINSVHVTKRWQSDSQYDRKVVVFRNTDIINIYRGHPTVNSDRRKFSPTSVVTTPMDNVIVADFENDTIHILNNTVDLMTTYNTWDIIGLSFPQYLAITTERSFSVLYISSFKPKSLFKMVITGC</sequence>
<dbReference type="InterPro" id="IPR000315">
    <property type="entry name" value="Znf_B-box"/>
</dbReference>
<evidence type="ECO:0000259" key="2">
    <source>
        <dbReference type="PROSITE" id="PS50119"/>
    </source>
</evidence>
<dbReference type="OrthoDB" id="6074598at2759"/>
<dbReference type="EMBL" id="CACVKT020004913">
    <property type="protein sequence ID" value="CAC5392163.1"/>
    <property type="molecule type" value="Genomic_DNA"/>
</dbReference>
<dbReference type="PROSITE" id="PS50119">
    <property type="entry name" value="ZF_BBOX"/>
    <property type="match status" value="1"/>
</dbReference>
<name>A0A6J8C715_MYTCO</name>
<accession>A0A6J8C715</accession>
<dbReference type="InterPro" id="IPR011042">
    <property type="entry name" value="6-blade_b-propeller_TolB-like"/>
</dbReference>
<dbReference type="Proteomes" id="UP000507470">
    <property type="component" value="Unassembled WGS sequence"/>
</dbReference>
<feature type="domain" description="B box-type" evidence="2">
    <location>
        <begin position="21"/>
        <end position="64"/>
    </location>
</feature>
<organism evidence="3 4">
    <name type="scientific">Mytilus coruscus</name>
    <name type="common">Sea mussel</name>
    <dbReference type="NCBI Taxonomy" id="42192"/>
    <lineage>
        <taxon>Eukaryota</taxon>
        <taxon>Metazoa</taxon>
        <taxon>Spiralia</taxon>
        <taxon>Lophotrochozoa</taxon>
        <taxon>Mollusca</taxon>
        <taxon>Bivalvia</taxon>
        <taxon>Autobranchia</taxon>
        <taxon>Pteriomorphia</taxon>
        <taxon>Mytilida</taxon>
        <taxon>Mytiloidea</taxon>
        <taxon>Mytilidae</taxon>
        <taxon>Mytilinae</taxon>
        <taxon>Mytilus</taxon>
    </lineage>
</organism>
<reference evidence="3 4" key="1">
    <citation type="submission" date="2020-06" db="EMBL/GenBank/DDBJ databases">
        <authorList>
            <person name="Li R."/>
            <person name="Bekaert M."/>
        </authorList>
    </citation>
    <scope>NUCLEOTIDE SEQUENCE [LARGE SCALE GENOMIC DNA]</scope>
    <source>
        <strain evidence="4">wild</strain>
    </source>
</reference>
<protein>
    <recommendedName>
        <fullName evidence="2">B box-type domain-containing protein</fullName>
    </recommendedName>
</protein>
<evidence type="ECO:0000256" key="1">
    <source>
        <dbReference type="PROSITE-ProRule" id="PRU00024"/>
    </source>
</evidence>
<dbReference type="SUPFAM" id="SSF63829">
    <property type="entry name" value="Calcium-dependent phosphotriesterase"/>
    <property type="match status" value="1"/>
</dbReference>
<dbReference type="CDD" id="cd19757">
    <property type="entry name" value="Bbox1"/>
    <property type="match status" value="1"/>
</dbReference>
<keyword evidence="1" id="KW-0862">Zinc</keyword>
<evidence type="ECO:0000313" key="4">
    <source>
        <dbReference type="Proteomes" id="UP000507470"/>
    </source>
</evidence>
<dbReference type="AlphaFoldDB" id="A0A6J8C715"/>
<dbReference type="Gene3D" id="2.120.10.30">
    <property type="entry name" value="TolB, C-terminal domain"/>
    <property type="match status" value="1"/>
</dbReference>
<gene>
    <name evidence="3" type="ORF">MCOR_27114</name>
</gene>
<dbReference type="GO" id="GO:0008270">
    <property type="term" value="F:zinc ion binding"/>
    <property type="evidence" value="ECO:0007669"/>
    <property type="project" value="UniProtKB-KW"/>
</dbReference>